<dbReference type="EMBL" id="WIXK01000013">
    <property type="protein sequence ID" value="MQY44266.1"/>
    <property type="molecule type" value="Genomic_DNA"/>
</dbReference>
<protein>
    <submittedName>
        <fullName evidence="1">Uncharacterized protein</fullName>
    </submittedName>
</protein>
<organism evidence="1 2">
    <name type="scientific">Tritonibacter aquimaris</name>
    <dbReference type="NCBI Taxonomy" id="2663379"/>
    <lineage>
        <taxon>Bacteria</taxon>
        <taxon>Pseudomonadati</taxon>
        <taxon>Pseudomonadota</taxon>
        <taxon>Alphaproteobacteria</taxon>
        <taxon>Rhodobacterales</taxon>
        <taxon>Paracoccaceae</taxon>
        <taxon>Tritonibacter</taxon>
    </lineage>
</organism>
<dbReference type="AlphaFoldDB" id="A0A844B4G5"/>
<reference evidence="1 2" key="1">
    <citation type="submission" date="2019-10" db="EMBL/GenBank/DDBJ databases">
        <title>Epibacterium sp. nov., isolated from seawater.</title>
        <authorList>
            <person name="Zhang X."/>
            <person name="Li N."/>
        </authorList>
    </citation>
    <scope>NUCLEOTIDE SEQUENCE [LARGE SCALE GENOMIC DNA]</scope>
    <source>
        <strain evidence="1 2">SM1969</strain>
    </source>
</reference>
<accession>A0A844B4G5</accession>
<gene>
    <name evidence="1" type="ORF">GG681_16585</name>
</gene>
<comment type="caution">
    <text evidence="1">The sequence shown here is derived from an EMBL/GenBank/DDBJ whole genome shotgun (WGS) entry which is preliminary data.</text>
</comment>
<evidence type="ECO:0000313" key="1">
    <source>
        <dbReference type="EMBL" id="MQY44266.1"/>
    </source>
</evidence>
<proteinExistence type="predicted"/>
<evidence type="ECO:0000313" key="2">
    <source>
        <dbReference type="Proteomes" id="UP000436694"/>
    </source>
</evidence>
<sequence length="118" mass="13161">MTMRLAVETRPLGDAPLIGTELGQIRFTQPILPETDQCVRITFEALEEGHGQRSYNMLKVETLDAVPGDTLIRQRWRMLRTCQKSGNDGRAVQGIMVCNYRLRCGILDVGPTASLGRS</sequence>
<dbReference type="RefSeq" id="WP_153549161.1">
    <property type="nucleotide sequence ID" value="NZ_WIXK01000013.1"/>
</dbReference>
<dbReference type="Proteomes" id="UP000436694">
    <property type="component" value="Unassembled WGS sequence"/>
</dbReference>
<keyword evidence="2" id="KW-1185">Reference proteome</keyword>
<name>A0A844B4G5_9RHOB</name>